<proteinExistence type="inferred from homology"/>
<dbReference type="Gene3D" id="1.10.4080.10">
    <property type="entry name" value="ADP-ribosylation/Crystallin J1"/>
    <property type="match status" value="1"/>
</dbReference>
<evidence type="ECO:0000256" key="4">
    <source>
        <dbReference type="ARBA" id="ARBA00041057"/>
    </source>
</evidence>
<comment type="catalytic activity">
    <reaction evidence="11">
        <text>alpha-NAD(+) + H2O = ADP-D-ribose + nicotinamide + H(+)</text>
        <dbReference type="Rhea" id="RHEA:68792"/>
        <dbReference type="ChEBI" id="CHEBI:15377"/>
        <dbReference type="ChEBI" id="CHEBI:15378"/>
        <dbReference type="ChEBI" id="CHEBI:17154"/>
        <dbReference type="ChEBI" id="CHEBI:57967"/>
        <dbReference type="ChEBI" id="CHEBI:77017"/>
    </reaction>
</comment>
<feature type="non-terminal residue" evidence="13">
    <location>
        <position position="223"/>
    </location>
</feature>
<reference evidence="13 14" key="1">
    <citation type="journal article" date="2014" name="Nat. Genet.">
        <title>Genome and transcriptome of the porcine whipworm Trichuris suis.</title>
        <authorList>
            <person name="Jex A.R."/>
            <person name="Nejsum P."/>
            <person name="Schwarz E.M."/>
            <person name="Hu L."/>
            <person name="Young N.D."/>
            <person name="Hall R.S."/>
            <person name="Korhonen P.K."/>
            <person name="Liao S."/>
            <person name="Thamsborg S."/>
            <person name="Xia J."/>
            <person name="Xu P."/>
            <person name="Wang S."/>
            <person name="Scheerlinck J.P."/>
            <person name="Hofmann A."/>
            <person name="Sternberg P.W."/>
            <person name="Wang J."/>
            <person name="Gasser R.B."/>
        </authorList>
    </citation>
    <scope>NUCLEOTIDE SEQUENCE [LARGE SCALE GENOMIC DNA]</scope>
    <source>
        <strain evidence="13">DCEP-RM93M</strain>
    </source>
</reference>
<evidence type="ECO:0000256" key="2">
    <source>
        <dbReference type="ARBA" id="ARBA00012255"/>
    </source>
</evidence>
<sequence length="223" mass="24684">FEKFSFSVGCFIVVLLRQSSVTGPEKVFSRSQRSLKMKPAFSACLNRIRGCLLGALAGDCLGQPFERYLKQVRTMQEYEKYMESVTKFVTSCFKGTNEGEYVLRYTDDTALAQALLRSLIECNGFNEKNMAKGFADTFFKDTNRGYGSAVCQVFSKIRSGDYDNVYQPAKEQFQGTGSHGNGGAMRVAPVALFYGNDPATAFKRGAVQNGRILDHISPGFGLL</sequence>
<dbReference type="GO" id="GO:0005634">
    <property type="term" value="C:nucleus"/>
    <property type="evidence" value="ECO:0007669"/>
    <property type="project" value="TreeGrafter"/>
</dbReference>
<comment type="cofactor">
    <cofactor evidence="12">
        <name>Mg(2+)</name>
        <dbReference type="ChEBI" id="CHEBI:18420"/>
    </cofactor>
    <text evidence="12">Binds 2 magnesium ions per subunit.</text>
</comment>
<dbReference type="GO" id="GO:0005739">
    <property type="term" value="C:mitochondrion"/>
    <property type="evidence" value="ECO:0007669"/>
    <property type="project" value="TreeGrafter"/>
</dbReference>
<keyword evidence="3" id="KW-0378">Hydrolase</keyword>
<dbReference type="PANTHER" id="PTHR16222:SF24">
    <property type="entry name" value="ADP-RIBOSYLHYDROLASE ARH3"/>
    <property type="match status" value="1"/>
</dbReference>
<keyword evidence="12" id="KW-0460">Magnesium</keyword>
<evidence type="ECO:0000313" key="14">
    <source>
        <dbReference type="Proteomes" id="UP000030764"/>
    </source>
</evidence>
<dbReference type="Pfam" id="PF03747">
    <property type="entry name" value="ADP_ribosyl_GH"/>
    <property type="match status" value="1"/>
</dbReference>
<dbReference type="SUPFAM" id="SSF101478">
    <property type="entry name" value="ADP-ribosylglycohydrolase"/>
    <property type="match status" value="1"/>
</dbReference>
<evidence type="ECO:0000256" key="8">
    <source>
        <dbReference type="ARBA" id="ARBA00042850"/>
    </source>
</evidence>
<gene>
    <name evidence="13" type="ORF">M513_05792</name>
</gene>
<feature type="binding site" evidence="12">
    <location>
        <position position="106"/>
    </location>
    <ligand>
        <name>Mg(2+)</name>
        <dbReference type="ChEBI" id="CHEBI:18420"/>
        <label>1</label>
    </ligand>
</feature>
<feature type="binding site" evidence="12">
    <location>
        <position position="108"/>
    </location>
    <ligand>
        <name>Mg(2+)</name>
        <dbReference type="ChEBI" id="CHEBI:18420"/>
        <label>1</label>
    </ligand>
</feature>
<dbReference type="InterPro" id="IPR036705">
    <property type="entry name" value="Ribosyl_crysJ1_sf"/>
</dbReference>
<dbReference type="PANTHER" id="PTHR16222">
    <property type="entry name" value="ADP-RIBOSYLGLYCOHYDROLASE"/>
    <property type="match status" value="1"/>
</dbReference>
<evidence type="ECO:0000256" key="6">
    <source>
        <dbReference type="ARBA" id="ARBA00042471"/>
    </source>
</evidence>
<organism evidence="13 14">
    <name type="scientific">Trichuris suis</name>
    <name type="common">pig whipworm</name>
    <dbReference type="NCBI Taxonomy" id="68888"/>
    <lineage>
        <taxon>Eukaryota</taxon>
        <taxon>Metazoa</taxon>
        <taxon>Ecdysozoa</taxon>
        <taxon>Nematoda</taxon>
        <taxon>Enoplea</taxon>
        <taxon>Dorylaimia</taxon>
        <taxon>Trichinellida</taxon>
        <taxon>Trichuridae</taxon>
        <taxon>Trichuris</taxon>
    </lineage>
</organism>
<protein>
    <recommendedName>
        <fullName evidence="4">ADP-ribosylhydrolase ARH3</fullName>
        <ecNumber evidence="2">3.2.1.143</ecNumber>
    </recommendedName>
    <alternativeName>
        <fullName evidence="5">ADP-ribose glycohydrolase ARH3</fullName>
    </alternativeName>
    <alternativeName>
        <fullName evidence="6">ADP-ribosylhydrolase 3</fullName>
    </alternativeName>
    <alternativeName>
        <fullName evidence="9">O-acetyl-ADP-ribose deacetylase ARH3</fullName>
    </alternativeName>
    <alternativeName>
        <fullName evidence="10">Poly(ADP-ribose) glycohydrolase ARH3</fullName>
    </alternativeName>
    <alternativeName>
        <fullName evidence="8">[Protein ADP-ribosylarginine] hydrolase-like protein 2</fullName>
    </alternativeName>
    <alternativeName>
        <fullName evidence="7">[Protein ADP-ribosylserine] hydrolase</fullName>
    </alternativeName>
</protein>
<evidence type="ECO:0000256" key="7">
    <source>
        <dbReference type="ARBA" id="ARBA00042722"/>
    </source>
</evidence>
<dbReference type="AlphaFoldDB" id="A0A085M7W5"/>
<dbReference type="EMBL" id="KL363218">
    <property type="protein sequence ID" value="KFD53311.1"/>
    <property type="molecule type" value="Genomic_DNA"/>
</dbReference>
<evidence type="ECO:0000256" key="12">
    <source>
        <dbReference type="PIRSR" id="PIRSR605502-1"/>
    </source>
</evidence>
<dbReference type="EC" id="3.2.1.143" evidence="2"/>
<accession>A0A085M7W5</accession>
<evidence type="ECO:0000256" key="5">
    <source>
        <dbReference type="ARBA" id="ARBA00042398"/>
    </source>
</evidence>
<dbReference type="GO" id="GO:0004649">
    <property type="term" value="F:poly(ADP-ribose) glycohydrolase activity"/>
    <property type="evidence" value="ECO:0007669"/>
    <property type="project" value="UniProtKB-EC"/>
</dbReference>
<dbReference type="Proteomes" id="UP000030764">
    <property type="component" value="Unassembled WGS sequence"/>
</dbReference>
<evidence type="ECO:0000256" key="3">
    <source>
        <dbReference type="ARBA" id="ARBA00022801"/>
    </source>
</evidence>
<keyword evidence="14" id="KW-1185">Reference proteome</keyword>
<evidence type="ECO:0000256" key="1">
    <source>
        <dbReference type="ARBA" id="ARBA00010702"/>
    </source>
</evidence>
<feature type="binding site" evidence="12">
    <location>
        <position position="107"/>
    </location>
    <ligand>
        <name>Mg(2+)</name>
        <dbReference type="ChEBI" id="CHEBI:18420"/>
        <label>1</label>
    </ligand>
</feature>
<evidence type="ECO:0000256" key="11">
    <source>
        <dbReference type="ARBA" id="ARBA00049015"/>
    </source>
</evidence>
<name>A0A085M7W5_9BILA</name>
<evidence type="ECO:0000256" key="9">
    <source>
        <dbReference type="ARBA" id="ARBA00043187"/>
    </source>
</evidence>
<evidence type="ECO:0000256" key="10">
    <source>
        <dbReference type="ARBA" id="ARBA00043193"/>
    </source>
</evidence>
<evidence type="ECO:0000313" key="13">
    <source>
        <dbReference type="EMBL" id="KFD53311.1"/>
    </source>
</evidence>
<dbReference type="GO" id="GO:0046872">
    <property type="term" value="F:metal ion binding"/>
    <property type="evidence" value="ECO:0007669"/>
    <property type="project" value="UniProtKB-KW"/>
</dbReference>
<dbReference type="InterPro" id="IPR005502">
    <property type="entry name" value="Ribosyl_crysJ1"/>
</dbReference>
<keyword evidence="12" id="KW-0479">Metal-binding</keyword>
<dbReference type="InterPro" id="IPR050792">
    <property type="entry name" value="ADP-ribosylglycohydrolase"/>
</dbReference>
<feature type="non-terminal residue" evidence="13">
    <location>
        <position position="1"/>
    </location>
</feature>
<comment type="similarity">
    <text evidence="1">Belongs to the ADP-ribosylglycohydrolase family.</text>
</comment>